<evidence type="ECO:0000256" key="3">
    <source>
        <dbReference type="ARBA" id="ARBA00023128"/>
    </source>
</evidence>
<gene>
    <name evidence="6" type="ORF">LTR62_008236</name>
</gene>
<comment type="function">
    <text evidence="4">Inhibits the enzyme activity of ATPase.</text>
</comment>
<accession>A0AAN7YCR6</accession>
<evidence type="ECO:0000256" key="1">
    <source>
        <dbReference type="ARBA" id="ARBA00004173"/>
    </source>
</evidence>
<dbReference type="AlphaFoldDB" id="A0AAN7YCR6"/>
<protein>
    <recommendedName>
        <fullName evidence="4">ATPase inhibitor, mitochondrial</fullName>
    </recommendedName>
</protein>
<comment type="subcellular location">
    <subcellularLocation>
        <location evidence="1">Mitochondrion</location>
    </subcellularLocation>
</comment>
<dbReference type="Proteomes" id="UP001310890">
    <property type="component" value="Unassembled WGS sequence"/>
</dbReference>
<dbReference type="Pfam" id="PF04568">
    <property type="entry name" value="IATP"/>
    <property type="match status" value="1"/>
</dbReference>
<sequence>MSLLRLTTRQLPTTLRSSTRSFSVAARRMAEGESRGGGASQGDAFQKREQANENYTIQQREKEKLMALRKKVADGEAQLKKDKDELEQAHKSK</sequence>
<evidence type="ECO:0000256" key="5">
    <source>
        <dbReference type="SAM" id="MobiDB-lite"/>
    </source>
</evidence>
<dbReference type="GO" id="GO:0005739">
    <property type="term" value="C:mitochondrion"/>
    <property type="evidence" value="ECO:0007669"/>
    <property type="project" value="UniProtKB-SubCell"/>
</dbReference>
<comment type="caution">
    <text evidence="6">The sequence shown here is derived from an EMBL/GenBank/DDBJ whole genome shotgun (WGS) entry which is preliminary data.</text>
</comment>
<evidence type="ECO:0000313" key="7">
    <source>
        <dbReference type="Proteomes" id="UP001310890"/>
    </source>
</evidence>
<reference evidence="6" key="1">
    <citation type="submission" date="2023-08" db="EMBL/GenBank/DDBJ databases">
        <title>Black Yeasts Isolated from many extreme environments.</title>
        <authorList>
            <person name="Coleine C."/>
            <person name="Stajich J.E."/>
            <person name="Selbmann L."/>
        </authorList>
    </citation>
    <scope>NUCLEOTIDE SEQUENCE</scope>
    <source>
        <strain evidence="6">CCFEE 5401</strain>
    </source>
</reference>
<feature type="region of interest" description="Disordered" evidence="5">
    <location>
        <begin position="74"/>
        <end position="93"/>
    </location>
</feature>
<proteinExistence type="inferred from homology"/>
<evidence type="ECO:0000256" key="4">
    <source>
        <dbReference type="RuleBase" id="RU368087"/>
    </source>
</evidence>
<dbReference type="InterPro" id="IPR007648">
    <property type="entry name" value="ATPase_inhibitor_mt"/>
</dbReference>
<dbReference type="EMBL" id="JAVRRL010000084">
    <property type="protein sequence ID" value="KAK5108496.1"/>
    <property type="molecule type" value="Genomic_DNA"/>
</dbReference>
<dbReference type="GO" id="GO:0042030">
    <property type="term" value="F:ATPase inhibitor activity"/>
    <property type="evidence" value="ECO:0007669"/>
    <property type="project" value="InterPro"/>
</dbReference>
<evidence type="ECO:0000256" key="2">
    <source>
        <dbReference type="ARBA" id="ARBA00010901"/>
    </source>
</evidence>
<evidence type="ECO:0000313" key="6">
    <source>
        <dbReference type="EMBL" id="KAK5108496.1"/>
    </source>
</evidence>
<organism evidence="6 7">
    <name type="scientific">Meristemomyces frigidus</name>
    <dbReference type="NCBI Taxonomy" id="1508187"/>
    <lineage>
        <taxon>Eukaryota</taxon>
        <taxon>Fungi</taxon>
        <taxon>Dikarya</taxon>
        <taxon>Ascomycota</taxon>
        <taxon>Pezizomycotina</taxon>
        <taxon>Dothideomycetes</taxon>
        <taxon>Dothideomycetidae</taxon>
        <taxon>Mycosphaerellales</taxon>
        <taxon>Teratosphaeriaceae</taxon>
        <taxon>Meristemomyces</taxon>
    </lineage>
</organism>
<feature type="region of interest" description="Disordered" evidence="5">
    <location>
        <begin position="28"/>
        <end position="59"/>
    </location>
</feature>
<name>A0AAN7YCR6_9PEZI</name>
<dbReference type="Gene3D" id="1.20.5.500">
    <property type="entry name" value="Single helix bin"/>
    <property type="match status" value="1"/>
</dbReference>
<comment type="similarity">
    <text evidence="2 4">Belongs to the ATPase inhibitor family.</text>
</comment>
<keyword evidence="3" id="KW-0496">Mitochondrion</keyword>